<comment type="caution">
    <text evidence="8">The sequence shown here is derived from an EMBL/GenBank/DDBJ whole genome shotgun (WGS) entry which is preliminary data.</text>
</comment>
<dbReference type="EMBL" id="BAAADD010000007">
    <property type="protein sequence ID" value="GAA0577616.1"/>
    <property type="molecule type" value="Genomic_DNA"/>
</dbReference>
<evidence type="ECO:0000313" key="9">
    <source>
        <dbReference type="Proteomes" id="UP001499951"/>
    </source>
</evidence>
<reference evidence="8 9" key="1">
    <citation type="journal article" date="2019" name="Int. J. Syst. Evol. Microbiol.">
        <title>The Global Catalogue of Microorganisms (GCM) 10K type strain sequencing project: providing services to taxonomists for standard genome sequencing and annotation.</title>
        <authorList>
            <consortium name="The Broad Institute Genomics Platform"/>
            <consortium name="The Broad Institute Genome Sequencing Center for Infectious Disease"/>
            <person name="Wu L."/>
            <person name="Ma J."/>
        </authorList>
    </citation>
    <scope>NUCLEOTIDE SEQUENCE [LARGE SCALE GENOMIC DNA]</scope>
    <source>
        <strain evidence="8 9">JCM 15089</strain>
    </source>
</reference>
<proteinExistence type="inferred from homology"/>
<evidence type="ECO:0000256" key="2">
    <source>
        <dbReference type="ARBA" id="ARBA00007430"/>
    </source>
</evidence>
<dbReference type="InterPro" id="IPR050833">
    <property type="entry name" value="Poly_Biosynth_Transport"/>
</dbReference>
<feature type="transmembrane region" description="Helical" evidence="7">
    <location>
        <begin position="120"/>
        <end position="136"/>
    </location>
</feature>
<dbReference type="RefSeq" id="WP_166936174.1">
    <property type="nucleotide sequence ID" value="NZ_BAAADD010000007.1"/>
</dbReference>
<comment type="subcellular location">
    <subcellularLocation>
        <location evidence="1">Cell membrane</location>
        <topology evidence="1">Multi-pass membrane protein</topology>
    </subcellularLocation>
</comment>
<feature type="transmembrane region" description="Helical" evidence="7">
    <location>
        <begin position="329"/>
        <end position="351"/>
    </location>
</feature>
<feature type="transmembrane region" description="Helical" evidence="7">
    <location>
        <begin position="453"/>
        <end position="476"/>
    </location>
</feature>
<evidence type="ECO:0000256" key="5">
    <source>
        <dbReference type="ARBA" id="ARBA00022989"/>
    </source>
</evidence>
<keyword evidence="5 7" id="KW-1133">Transmembrane helix</keyword>
<keyword evidence="6 7" id="KW-0472">Membrane</keyword>
<feature type="transmembrane region" description="Helical" evidence="7">
    <location>
        <begin position="184"/>
        <end position="203"/>
    </location>
</feature>
<feature type="transmembrane region" description="Helical" evidence="7">
    <location>
        <begin position="157"/>
        <end position="178"/>
    </location>
</feature>
<name>A0ABN1EZD0_9PROT</name>
<feature type="transmembrane region" description="Helical" evidence="7">
    <location>
        <begin position="390"/>
        <end position="408"/>
    </location>
</feature>
<sequence length="492" mass="51627">MEPRDQTHLTSRAVLSHIGWSALRSWGERFTTLAVFIILTRLLAPDQIGALAFLMAIIGVFQVAADGALSEWLVRCADSTRLQQVTIFTLQGLIGIGLALAIAISGLWWAPAAIGRTDAATINAVLTLAIPLGALTKVPEAILRRRFGFKQLAYRSFAVFAVGGAVGIGCALAGLGIWSLVIKQVLETAGALFFTLLAARWRPGIGFAFGRIKEAIRYALAVFGSWIFEAVSLRADSLIVGAVLGTSALGFYSIALRIFQVMIELFIAVISRVSISHFAELARRSSDELSAFYVRMYEGSTRLFAPMIAVFAAVAPLIVPLVFGAKWAAAAAPLQALCFIPLCTTAVCLAYPTVLATGKPEYAMHLNIVAAIVTVVGATVGAAFGLTGAAIGVASRMLVVTPMAFFLVSRVAKVSVRQHVLSAGPAVLEAGAGLAVALVIGVVVASWPPLMRLMVEGIGGLAAAYGVLWLVLGAAARAHMIGTIRRLAGGGA</sequence>
<evidence type="ECO:0000256" key="4">
    <source>
        <dbReference type="ARBA" id="ARBA00022692"/>
    </source>
</evidence>
<accession>A0ABN1EZD0</accession>
<gene>
    <name evidence="8" type="ORF">GCM10008942_28130</name>
</gene>
<evidence type="ECO:0000256" key="7">
    <source>
        <dbReference type="SAM" id="Phobius"/>
    </source>
</evidence>
<organism evidence="8 9">
    <name type="scientific">Rhizomicrobium electricum</name>
    <dbReference type="NCBI Taxonomy" id="480070"/>
    <lineage>
        <taxon>Bacteria</taxon>
        <taxon>Pseudomonadati</taxon>
        <taxon>Pseudomonadota</taxon>
        <taxon>Alphaproteobacteria</taxon>
        <taxon>Micropepsales</taxon>
        <taxon>Micropepsaceae</taxon>
        <taxon>Rhizomicrobium</taxon>
    </lineage>
</organism>
<dbReference type="PANTHER" id="PTHR30250">
    <property type="entry name" value="PST FAMILY PREDICTED COLANIC ACID TRANSPORTER"/>
    <property type="match status" value="1"/>
</dbReference>
<feature type="transmembrane region" description="Helical" evidence="7">
    <location>
        <begin position="303"/>
        <end position="323"/>
    </location>
</feature>
<feature type="transmembrane region" description="Helical" evidence="7">
    <location>
        <begin position="363"/>
        <end position="384"/>
    </location>
</feature>
<protein>
    <submittedName>
        <fullName evidence="8">Lipopolysaccharide biosynthesis protein</fullName>
    </submittedName>
</protein>
<dbReference type="Pfam" id="PF13440">
    <property type="entry name" value="Polysacc_synt_3"/>
    <property type="match status" value="1"/>
</dbReference>
<dbReference type="Proteomes" id="UP001499951">
    <property type="component" value="Unassembled WGS sequence"/>
</dbReference>
<dbReference type="PANTHER" id="PTHR30250:SF10">
    <property type="entry name" value="LIPOPOLYSACCHARIDE BIOSYNTHESIS PROTEIN WZXC"/>
    <property type="match status" value="1"/>
</dbReference>
<evidence type="ECO:0000256" key="6">
    <source>
        <dbReference type="ARBA" id="ARBA00023136"/>
    </source>
</evidence>
<evidence type="ECO:0000256" key="3">
    <source>
        <dbReference type="ARBA" id="ARBA00022475"/>
    </source>
</evidence>
<keyword evidence="9" id="KW-1185">Reference proteome</keyword>
<comment type="similarity">
    <text evidence="2">Belongs to the polysaccharide synthase family.</text>
</comment>
<keyword evidence="3" id="KW-1003">Cell membrane</keyword>
<feature type="transmembrane region" description="Helical" evidence="7">
    <location>
        <begin position="85"/>
        <end position="108"/>
    </location>
</feature>
<evidence type="ECO:0000256" key="1">
    <source>
        <dbReference type="ARBA" id="ARBA00004651"/>
    </source>
</evidence>
<evidence type="ECO:0000313" key="8">
    <source>
        <dbReference type="EMBL" id="GAA0577616.1"/>
    </source>
</evidence>
<feature type="transmembrane region" description="Helical" evidence="7">
    <location>
        <begin position="420"/>
        <end position="447"/>
    </location>
</feature>
<feature type="transmembrane region" description="Helical" evidence="7">
    <location>
        <begin position="215"/>
        <end position="233"/>
    </location>
</feature>
<keyword evidence="4 7" id="KW-0812">Transmembrane</keyword>
<feature type="transmembrane region" description="Helical" evidence="7">
    <location>
        <begin position="50"/>
        <end position="73"/>
    </location>
</feature>